<protein>
    <submittedName>
        <fullName evidence="1">Uncharacterized protein</fullName>
    </submittedName>
</protein>
<keyword evidence="2" id="KW-1185">Reference proteome</keyword>
<gene>
    <name evidence="1" type="ORF">DERP_000857</name>
</gene>
<proteinExistence type="predicted"/>
<name>A0ABQ8J1F2_DERPT</name>
<feature type="non-terminal residue" evidence="1">
    <location>
        <position position="1"/>
    </location>
</feature>
<dbReference type="Proteomes" id="UP000887458">
    <property type="component" value="Unassembled WGS sequence"/>
</dbReference>
<dbReference type="EMBL" id="NJHN03000095">
    <property type="protein sequence ID" value="KAH9416352.1"/>
    <property type="molecule type" value="Genomic_DNA"/>
</dbReference>
<evidence type="ECO:0000313" key="1">
    <source>
        <dbReference type="EMBL" id="KAH9416352.1"/>
    </source>
</evidence>
<accession>A0ABQ8J1F2</accession>
<sequence length="64" mass="7761">IIDYILEYLNQWNFFSINNDDPRIKIWPLDVPFSVATAITESDQIHFDVSIFLLIYHYRIEKKK</sequence>
<organism evidence="1 2">
    <name type="scientific">Dermatophagoides pteronyssinus</name>
    <name type="common">European house dust mite</name>
    <dbReference type="NCBI Taxonomy" id="6956"/>
    <lineage>
        <taxon>Eukaryota</taxon>
        <taxon>Metazoa</taxon>
        <taxon>Ecdysozoa</taxon>
        <taxon>Arthropoda</taxon>
        <taxon>Chelicerata</taxon>
        <taxon>Arachnida</taxon>
        <taxon>Acari</taxon>
        <taxon>Acariformes</taxon>
        <taxon>Sarcoptiformes</taxon>
        <taxon>Astigmata</taxon>
        <taxon>Psoroptidia</taxon>
        <taxon>Analgoidea</taxon>
        <taxon>Pyroglyphidae</taxon>
        <taxon>Dermatophagoidinae</taxon>
        <taxon>Dermatophagoides</taxon>
    </lineage>
</organism>
<comment type="caution">
    <text evidence="1">The sequence shown here is derived from an EMBL/GenBank/DDBJ whole genome shotgun (WGS) entry which is preliminary data.</text>
</comment>
<reference evidence="1 2" key="1">
    <citation type="journal article" date="2018" name="J. Allergy Clin. Immunol.">
        <title>High-quality assembly of Dermatophagoides pteronyssinus genome and transcriptome reveals a wide range of novel allergens.</title>
        <authorList>
            <person name="Liu X.Y."/>
            <person name="Yang K.Y."/>
            <person name="Wang M.Q."/>
            <person name="Kwok J.S."/>
            <person name="Zeng X."/>
            <person name="Yang Z."/>
            <person name="Xiao X.J."/>
            <person name="Lau C.P."/>
            <person name="Li Y."/>
            <person name="Huang Z.M."/>
            <person name="Ba J.G."/>
            <person name="Yim A.K."/>
            <person name="Ouyang C.Y."/>
            <person name="Ngai S.M."/>
            <person name="Chan T.F."/>
            <person name="Leung E.L."/>
            <person name="Liu L."/>
            <person name="Liu Z.G."/>
            <person name="Tsui S.K."/>
        </authorList>
    </citation>
    <scope>NUCLEOTIDE SEQUENCE [LARGE SCALE GENOMIC DNA]</scope>
    <source>
        <strain evidence="1">Derp</strain>
    </source>
</reference>
<evidence type="ECO:0000313" key="2">
    <source>
        <dbReference type="Proteomes" id="UP000887458"/>
    </source>
</evidence>
<reference evidence="1 2" key="2">
    <citation type="journal article" date="2022" name="Mol. Biol. Evol.">
        <title>Comparative Genomics Reveals Insights into the Divergent Evolution of Astigmatic Mites and Household Pest Adaptations.</title>
        <authorList>
            <person name="Xiong Q."/>
            <person name="Wan A.T."/>
            <person name="Liu X."/>
            <person name="Fung C.S."/>
            <person name="Xiao X."/>
            <person name="Malainual N."/>
            <person name="Hou J."/>
            <person name="Wang L."/>
            <person name="Wang M."/>
            <person name="Yang K.Y."/>
            <person name="Cui Y."/>
            <person name="Leung E.L."/>
            <person name="Nong W."/>
            <person name="Shin S.K."/>
            <person name="Au S.W."/>
            <person name="Jeong K.Y."/>
            <person name="Chew F.T."/>
            <person name="Hui J.H."/>
            <person name="Leung T.F."/>
            <person name="Tungtrongchitr A."/>
            <person name="Zhong N."/>
            <person name="Liu Z."/>
            <person name="Tsui S.K."/>
        </authorList>
    </citation>
    <scope>NUCLEOTIDE SEQUENCE [LARGE SCALE GENOMIC DNA]</scope>
    <source>
        <strain evidence="1">Derp</strain>
    </source>
</reference>